<evidence type="ECO:0000256" key="14">
    <source>
        <dbReference type="SAM" id="SignalP"/>
    </source>
</evidence>
<keyword evidence="8" id="KW-1015">Disulfide bond</keyword>
<evidence type="ECO:0000256" key="12">
    <source>
        <dbReference type="SAM" id="MobiDB-lite"/>
    </source>
</evidence>
<dbReference type="GeneID" id="110572991"/>
<evidence type="ECO:0000256" key="5">
    <source>
        <dbReference type="ARBA" id="ARBA00022889"/>
    </source>
</evidence>
<dbReference type="RefSeq" id="XP_044778073.1">
    <property type="nucleotide sequence ID" value="XM_044922138.1"/>
</dbReference>
<dbReference type="CTD" id="89790"/>
<feature type="chain" id="PRO_5035463174" evidence="14">
    <location>
        <begin position="17"/>
        <end position="597"/>
    </location>
</feature>
<comment type="subcellular location">
    <subcellularLocation>
        <location evidence="1">Membrane</location>
        <topology evidence="1">Single-pass type I membrane protein</topology>
    </subcellularLocation>
</comment>
<dbReference type="PANTHER" id="PTHR12035:SF115">
    <property type="entry name" value="SIALIC ACID-BINDING IG-LIKE LECTIN 10"/>
    <property type="match status" value="1"/>
</dbReference>
<keyword evidence="4" id="KW-0430">Lectin</keyword>
<feature type="transmembrane region" description="Helical" evidence="13">
    <location>
        <begin position="449"/>
        <end position="471"/>
    </location>
</feature>
<dbReference type="Pfam" id="PF07679">
    <property type="entry name" value="I-set"/>
    <property type="match status" value="1"/>
</dbReference>
<feature type="signal peptide" evidence="14">
    <location>
        <begin position="1"/>
        <end position="16"/>
    </location>
</feature>
<evidence type="ECO:0000256" key="3">
    <source>
        <dbReference type="ARBA" id="ARBA00022729"/>
    </source>
</evidence>
<dbReference type="SMART" id="SM00409">
    <property type="entry name" value="IG"/>
    <property type="match status" value="4"/>
</dbReference>
<evidence type="ECO:0000313" key="16">
    <source>
        <dbReference type="Proteomes" id="UP000248481"/>
    </source>
</evidence>
<dbReference type="InterPro" id="IPR013106">
    <property type="entry name" value="Ig_V-set"/>
</dbReference>
<dbReference type="SUPFAM" id="SSF48726">
    <property type="entry name" value="Immunoglobulin"/>
    <property type="match status" value="4"/>
</dbReference>
<dbReference type="Proteomes" id="UP000248481">
    <property type="component" value="Chromosome 16"/>
</dbReference>
<dbReference type="Pfam" id="PF07686">
    <property type="entry name" value="V-set"/>
    <property type="match status" value="1"/>
</dbReference>
<evidence type="ECO:0000256" key="1">
    <source>
        <dbReference type="ARBA" id="ARBA00004479"/>
    </source>
</evidence>
<dbReference type="FunFam" id="2.60.40.10:FF:000829">
    <property type="entry name" value="Sialic acid-binding Ig-like lectin 8"/>
    <property type="match status" value="1"/>
</dbReference>
<keyword evidence="6 13" id="KW-1133">Transmembrane helix</keyword>
<name>A0A8M1MY14_NEOSC</name>
<feature type="region of interest" description="Disordered" evidence="12">
    <location>
        <begin position="508"/>
        <end position="530"/>
    </location>
</feature>
<feature type="domain" description="Ig-like" evidence="15">
    <location>
        <begin position="238"/>
        <end position="337"/>
    </location>
</feature>
<dbReference type="InterPro" id="IPR003598">
    <property type="entry name" value="Ig_sub2"/>
</dbReference>
<evidence type="ECO:0000256" key="2">
    <source>
        <dbReference type="ARBA" id="ARBA00022692"/>
    </source>
</evidence>
<dbReference type="InterPro" id="IPR013098">
    <property type="entry name" value="Ig_I-set"/>
</dbReference>
<organism evidence="16 17">
    <name type="scientific">Neomonachus schauinslandi</name>
    <name type="common">Hawaiian monk seal</name>
    <name type="synonym">Monachus schauinslandi</name>
    <dbReference type="NCBI Taxonomy" id="29088"/>
    <lineage>
        <taxon>Eukaryota</taxon>
        <taxon>Metazoa</taxon>
        <taxon>Chordata</taxon>
        <taxon>Craniata</taxon>
        <taxon>Vertebrata</taxon>
        <taxon>Euteleostomi</taxon>
        <taxon>Mammalia</taxon>
        <taxon>Eutheria</taxon>
        <taxon>Laurasiatheria</taxon>
        <taxon>Carnivora</taxon>
        <taxon>Caniformia</taxon>
        <taxon>Pinnipedia</taxon>
        <taxon>Phocidae</taxon>
        <taxon>Monachinae</taxon>
        <taxon>Monachini</taxon>
        <taxon>Neomonachus</taxon>
    </lineage>
</organism>
<dbReference type="GO" id="GO:0005886">
    <property type="term" value="C:plasma membrane"/>
    <property type="evidence" value="ECO:0007669"/>
    <property type="project" value="TreeGrafter"/>
</dbReference>
<evidence type="ECO:0000256" key="10">
    <source>
        <dbReference type="ARBA" id="ARBA00023319"/>
    </source>
</evidence>
<evidence type="ECO:0000256" key="4">
    <source>
        <dbReference type="ARBA" id="ARBA00022734"/>
    </source>
</evidence>
<dbReference type="InterPro" id="IPR036179">
    <property type="entry name" value="Ig-like_dom_sf"/>
</dbReference>
<reference evidence="17" key="1">
    <citation type="submission" date="2025-08" db="UniProtKB">
        <authorList>
            <consortium name="RefSeq"/>
        </authorList>
    </citation>
    <scope>IDENTIFICATION</scope>
    <source>
        <tissue evidence="17">Blood</tissue>
    </source>
</reference>
<dbReference type="PROSITE" id="PS50835">
    <property type="entry name" value="IG_LIKE"/>
    <property type="match status" value="3"/>
</dbReference>
<evidence type="ECO:0000313" key="17">
    <source>
        <dbReference type="RefSeq" id="XP_044778073.1"/>
    </source>
</evidence>
<accession>A0A8M1MY14</accession>
<keyword evidence="7 13" id="KW-0472">Membrane</keyword>
<dbReference type="Gene3D" id="2.60.40.10">
    <property type="entry name" value="Immunoglobulins"/>
    <property type="match status" value="4"/>
</dbReference>
<protein>
    <submittedName>
        <fullName evidence="17">Sialic acid-binding Ig-like lectin 10 isoform X2</fullName>
    </submittedName>
</protein>
<dbReference type="PANTHER" id="PTHR12035">
    <property type="entry name" value="SIALIC ACID BINDING IMMUNOGLOBULIN-LIKE LECTIN"/>
    <property type="match status" value="1"/>
</dbReference>
<dbReference type="GO" id="GO:0030246">
    <property type="term" value="F:carbohydrate binding"/>
    <property type="evidence" value="ECO:0007669"/>
    <property type="project" value="UniProtKB-KW"/>
</dbReference>
<keyword evidence="3 14" id="KW-0732">Signal</keyword>
<keyword evidence="9" id="KW-0325">Glycoprotein</keyword>
<dbReference type="InterPro" id="IPR013783">
    <property type="entry name" value="Ig-like_fold"/>
</dbReference>
<evidence type="ECO:0000256" key="8">
    <source>
        <dbReference type="ARBA" id="ARBA00023157"/>
    </source>
</evidence>
<keyword evidence="2 13" id="KW-0812">Transmembrane</keyword>
<comment type="similarity">
    <text evidence="11">Belongs to the immunoglobulin superfamily. SIGLEC (sialic acid binding Ig-like lectin) family.</text>
</comment>
<keyword evidence="5" id="KW-0130">Cell adhesion</keyword>
<evidence type="ECO:0000256" key="11">
    <source>
        <dbReference type="ARBA" id="ARBA00038361"/>
    </source>
</evidence>
<proteinExistence type="inferred from homology"/>
<dbReference type="GO" id="GO:0033691">
    <property type="term" value="F:sialic acid binding"/>
    <property type="evidence" value="ECO:0007669"/>
    <property type="project" value="TreeGrafter"/>
</dbReference>
<evidence type="ECO:0000256" key="9">
    <source>
        <dbReference type="ARBA" id="ARBA00023180"/>
    </source>
</evidence>
<dbReference type="InterPro" id="IPR007110">
    <property type="entry name" value="Ig-like_dom"/>
</dbReference>
<dbReference type="InterPro" id="IPR003599">
    <property type="entry name" value="Ig_sub"/>
</dbReference>
<feature type="domain" description="Ig-like" evidence="15">
    <location>
        <begin position="342"/>
        <end position="439"/>
    </location>
</feature>
<dbReference type="GO" id="GO:0007155">
    <property type="term" value="P:cell adhesion"/>
    <property type="evidence" value="ECO:0007669"/>
    <property type="project" value="UniProtKB-KW"/>
</dbReference>
<evidence type="ECO:0000256" key="7">
    <source>
        <dbReference type="ARBA" id="ARBA00023136"/>
    </source>
</evidence>
<keyword evidence="16" id="KW-1185">Reference proteome</keyword>
<sequence>MLLLMLLALLWGGSPAQDLGFSLQVQRVVTVQEGLCVRVPCTLSYPPLGWTEDTPALGYWFLAGTDSSVGRPVATNDQNRAVRTVPQDRFQLVGDPQNRNCSLLIREALVEDSALYFFRVERGRYVQYSFMKNQFYLQVTALTQQPDVYAPEILEPGHQVTLICVFNWTFEDCPAPTFSWLGAAVSAPEPRPTSSYFSVLTLTPRPQDHGTHLTCRVDFSRKGVSTERTIRLNVAHAPKDLVISVSRANTSALEPPAHSPHLEAEKGQFLRLLCAADSQPPATLSWALEDRVLSRSHPQGSGTLELVLPGVKPGNSGCYTCRAENRLGSQSRTLDLSVQYAPENLRVMTLHANRTVLENLGNGTSLPVLEGQSLRLLCVTHSNPPARLSWVLGGQTLSPSQPTDPGILELPQIEMEHEGDLTCQAQNPLGSQHVSLHLSVVYKGLVSKAFTNGTFLGIGIMTLLFLCLLLVMKTLKKKQTQAGTPPRPRATRRSTILDYINVFPNPGPLAQNRKATPSSPSQAPPPGAHSLEFKKNQKELHVVAHTCPGPKSFTQASESENNQEELHYATLHFLGLRPWETQEPKDTYSEYTNIKFH</sequence>
<dbReference type="Pfam" id="PF13927">
    <property type="entry name" value="Ig_3"/>
    <property type="match status" value="1"/>
</dbReference>
<evidence type="ECO:0000256" key="6">
    <source>
        <dbReference type="ARBA" id="ARBA00022989"/>
    </source>
</evidence>
<keyword evidence="10" id="KW-0393">Immunoglobulin domain</keyword>
<dbReference type="AlphaFoldDB" id="A0A8M1MY14"/>
<feature type="domain" description="Ig-like" evidence="15">
    <location>
        <begin position="146"/>
        <end position="231"/>
    </location>
</feature>
<dbReference type="SMART" id="SM00408">
    <property type="entry name" value="IGc2"/>
    <property type="match status" value="2"/>
</dbReference>
<evidence type="ECO:0000256" key="13">
    <source>
        <dbReference type="SAM" id="Phobius"/>
    </source>
</evidence>
<dbReference type="InterPro" id="IPR051036">
    <property type="entry name" value="SIGLEC"/>
</dbReference>
<gene>
    <name evidence="17" type="primary">SIGLEC10</name>
</gene>
<evidence type="ECO:0000259" key="15">
    <source>
        <dbReference type="PROSITE" id="PS50835"/>
    </source>
</evidence>